<gene>
    <name evidence="1" type="ORF">N7493_000938</name>
</gene>
<dbReference type="AlphaFoldDB" id="A0AAD6HXV7"/>
<reference evidence="1" key="1">
    <citation type="journal article" date="2023" name="IMA Fungus">
        <title>Comparative genomic study of the Penicillium genus elucidates a diverse pangenome and 15 lateral gene transfer events.</title>
        <authorList>
            <person name="Petersen C."/>
            <person name="Sorensen T."/>
            <person name="Nielsen M.R."/>
            <person name="Sondergaard T.E."/>
            <person name="Sorensen J.L."/>
            <person name="Fitzpatrick D.A."/>
            <person name="Frisvad J.C."/>
            <person name="Nielsen K.L."/>
        </authorList>
    </citation>
    <scope>NUCLEOTIDE SEQUENCE</scope>
    <source>
        <strain evidence="1">IBT 17514</strain>
    </source>
</reference>
<name>A0AAD6HXV7_9EURO</name>
<sequence>MDFFISGLLPLNLDIQLGTDWYCDHSGGSQLGSELAQLVETLAEPVVQGALTFEVKVDAVIRVEGYQRRNDSG</sequence>
<dbReference type="EMBL" id="JAQJAN010000001">
    <property type="protein sequence ID" value="KAJ5741066.1"/>
    <property type="molecule type" value="Genomic_DNA"/>
</dbReference>
<keyword evidence="2" id="KW-1185">Reference proteome</keyword>
<reference evidence="1" key="2">
    <citation type="submission" date="2023-01" db="EMBL/GenBank/DDBJ databases">
        <authorList>
            <person name="Petersen C."/>
        </authorList>
    </citation>
    <scope>NUCLEOTIDE SEQUENCE</scope>
    <source>
        <strain evidence="1">IBT 17514</strain>
    </source>
</reference>
<comment type="caution">
    <text evidence="1">The sequence shown here is derived from an EMBL/GenBank/DDBJ whole genome shotgun (WGS) entry which is preliminary data.</text>
</comment>
<evidence type="ECO:0000313" key="1">
    <source>
        <dbReference type="EMBL" id="KAJ5741066.1"/>
    </source>
</evidence>
<evidence type="ECO:0000313" key="2">
    <source>
        <dbReference type="Proteomes" id="UP001215712"/>
    </source>
</evidence>
<protein>
    <submittedName>
        <fullName evidence="1">Uncharacterized protein</fullName>
    </submittedName>
</protein>
<proteinExistence type="predicted"/>
<organism evidence="1 2">
    <name type="scientific">Penicillium malachiteum</name>
    <dbReference type="NCBI Taxonomy" id="1324776"/>
    <lineage>
        <taxon>Eukaryota</taxon>
        <taxon>Fungi</taxon>
        <taxon>Dikarya</taxon>
        <taxon>Ascomycota</taxon>
        <taxon>Pezizomycotina</taxon>
        <taxon>Eurotiomycetes</taxon>
        <taxon>Eurotiomycetidae</taxon>
        <taxon>Eurotiales</taxon>
        <taxon>Aspergillaceae</taxon>
        <taxon>Penicillium</taxon>
    </lineage>
</organism>
<dbReference type="Proteomes" id="UP001215712">
    <property type="component" value="Unassembled WGS sequence"/>
</dbReference>
<accession>A0AAD6HXV7</accession>